<accession>A0A1C3PGF2</accession>
<dbReference type="GO" id="GO:0016747">
    <property type="term" value="F:acyltransferase activity, transferring groups other than amino-acyl groups"/>
    <property type="evidence" value="ECO:0007669"/>
    <property type="project" value="InterPro"/>
</dbReference>
<dbReference type="CDD" id="cd04301">
    <property type="entry name" value="NAT_SF"/>
    <property type="match status" value="1"/>
</dbReference>
<dbReference type="InterPro" id="IPR016181">
    <property type="entry name" value="Acyl_CoA_acyltransferase"/>
</dbReference>
<dbReference type="Pfam" id="PF00583">
    <property type="entry name" value="Acetyltransf_1"/>
    <property type="match status" value="1"/>
</dbReference>
<evidence type="ECO:0000313" key="2">
    <source>
        <dbReference type="EMBL" id="SBW28922.1"/>
    </source>
</evidence>
<dbReference type="Gene3D" id="3.40.630.30">
    <property type="match status" value="1"/>
</dbReference>
<keyword evidence="3" id="KW-1185">Reference proteome</keyword>
<dbReference type="Proteomes" id="UP000199013">
    <property type="component" value="Unassembled WGS sequence"/>
</dbReference>
<dbReference type="AlphaFoldDB" id="A0A1C3PGF2"/>
<name>A0A1C3PGF2_9ACTN</name>
<dbReference type="PROSITE" id="PS51186">
    <property type="entry name" value="GNAT"/>
    <property type="match status" value="1"/>
</dbReference>
<feature type="domain" description="N-acetyltransferase" evidence="1">
    <location>
        <begin position="16"/>
        <end position="181"/>
    </location>
</feature>
<sequence>MSSRTQQISAPIPSNLKIVELRETDETALRSFYTEILTPAFPPDELITWDELHEAAAADLGPGVLVLDGETPLGGMLGEIYPRSGVLLLSYIAVRPEARGRGIGQTLLTDVIPQWRAAIRPSLVIAEIEDPRFHQPNTYSDPEARLRLYQRTGSTLLPMPFFQPSLRPGVPRVFDMLLICPGETVPAVPAKVVGTFLDEYFELCEGSEVLTTDPEYQALQRFSEGDDDGQLPLWPLDHLPEIPRFIEVIQ</sequence>
<dbReference type="EMBL" id="FLUV01002553">
    <property type="protein sequence ID" value="SBW28922.1"/>
    <property type="molecule type" value="Genomic_DNA"/>
</dbReference>
<dbReference type="InterPro" id="IPR000182">
    <property type="entry name" value="GNAT_dom"/>
</dbReference>
<dbReference type="SUPFAM" id="SSF55729">
    <property type="entry name" value="Acyl-CoA N-acyltransferases (Nat)"/>
    <property type="match status" value="1"/>
</dbReference>
<reference evidence="3" key="1">
    <citation type="submission" date="2016-02" db="EMBL/GenBank/DDBJ databases">
        <authorList>
            <person name="Wibberg D."/>
        </authorList>
    </citation>
    <scope>NUCLEOTIDE SEQUENCE [LARGE SCALE GENOMIC DNA]</scope>
</reference>
<evidence type="ECO:0000313" key="3">
    <source>
        <dbReference type="Proteomes" id="UP000199013"/>
    </source>
</evidence>
<gene>
    <name evidence="2" type="ORF">FDG2_6191</name>
</gene>
<evidence type="ECO:0000259" key="1">
    <source>
        <dbReference type="PROSITE" id="PS51186"/>
    </source>
</evidence>
<proteinExistence type="predicted"/>
<protein>
    <recommendedName>
        <fullName evidence="1">N-acetyltransferase domain-containing protein</fullName>
    </recommendedName>
</protein>
<organism evidence="2 3">
    <name type="scientific">Candidatus Protofrankia californiensis</name>
    <dbReference type="NCBI Taxonomy" id="1839754"/>
    <lineage>
        <taxon>Bacteria</taxon>
        <taxon>Bacillati</taxon>
        <taxon>Actinomycetota</taxon>
        <taxon>Actinomycetes</taxon>
        <taxon>Frankiales</taxon>
        <taxon>Frankiaceae</taxon>
        <taxon>Protofrankia</taxon>
    </lineage>
</organism>